<protein>
    <submittedName>
        <fullName evidence="4">Response regulator receiver domain-containing protein</fullName>
    </submittedName>
</protein>
<dbReference type="PANTHER" id="PTHR44591:SF3">
    <property type="entry name" value="RESPONSE REGULATORY DOMAIN-CONTAINING PROTEIN"/>
    <property type="match status" value="1"/>
</dbReference>
<dbReference type="PROSITE" id="PS50110">
    <property type="entry name" value="RESPONSE_REGULATORY"/>
    <property type="match status" value="1"/>
</dbReference>
<sequence>MKNLQNVMGDVIAELAEACREVPRVLHVDGDGDAALVLATLLVPETQVVHVATLADALTEVQQSRYAMVVLDPDLPDGDGAELLHCLRRLERDLEHTTPVLLYSARHPGLRTQAHAFLPKPWTSPRQLWRTISHLLGIAPAVQQEMTS</sequence>
<dbReference type="SMART" id="SM00448">
    <property type="entry name" value="REC"/>
    <property type="match status" value="1"/>
</dbReference>
<organism evidence="4 5">
    <name type="scientific">Pseudoduganella namucuonensis</name>
    <dbReference type="NCBI Taxonomy" id="1035707"/>
    <lineage>
        <taxon>Bacteria</taxon>
        <taxon>Pseudomonadati</taxon>
        <taxon>Pseudomonadota</taxon>
        <taxon>Betaproteobacteria</taxon>
        <taxon>Burkholderiales</taxon>
        <taxon>Oxalobacteraceae</taxon>
        <taxon>Telluria group</taxon>
        <taxon>Pseudoduganella</taxon>
    </lineage>
</organism>
<dbReference type="Pfam" id="PF00072">
    <property type="entry name" value="Response_reg"/>
    <property type="match status" value="1"/>
</dbReference>
<gene>
    <name evidence="4" type="ORF">SAMN05216552_1001127</name>
</gene>
<dbReference type="CDD" id="cd00156">
    <property type="entry name" value="REC"/>
    <property type="match status" value="1"/>
</dbReference>
<dbReference type="SUPFAM" id="SSF52172">
    <property type="entry name" value="CheY-like"/>
    <property type="match status" value="1"/>
</dbReference>
<name>A0A1I7EUM0_9BURK</name>
<dbReference type="PANTHER" id="PTHR44591">
    <property type="entry name" value="STRESS RESPONSE REGULATOR PROTEIN 1"/>
    <property type="match status" value="1"/>
</dbReference>
<keyword evidence="1 2" id="KW-0597">Phosphoprotein</keyword>
<evidence type="ECO:0000256" key="1">
    <source>
        <dbReference type="ARBA" id="ARBA00022553"/>
    </source>
</evidence>
<dbReference type="AlphaFoldDB" id="A0A1I7EUM0"/>
<evidence type="ECO:0000313" key="4">
    <source>
        <dbReference type="EMBL" id="SFU27624.1"/>
    </source>
</evidence>
<feature type="domain" description="Response regulatory" evidence="3">
    <location>
        <begin position="24"/>
        <end position="135"/>
    </location>
</feature>
<evidence type="ECO:0000313" key="5">
    <source>
        <dbReference type="Proteomes" id="UP000199391"/>
    </source>
</evidence>
<proteinExistence type="predicted"/>
<keyword evidence="5" id="KW-1185">Reference proteome</keyword>
<dbReference type="RefSeq" id="WP_093552395.1">
    <property type="nucleotide sequence ID" value="NZ_FPBO01000001.1"/>
</dbReference>
<dbReference type="Proteomes" id="UP000199391">
    <property type="component" value="Unassembled WGS sequence"/>
</dbReference>
<dbReference type="EMBL" id="FPBO01000001">
    <property type="protein sequence ID" value="SFU27624.1"/>
    <property type="molecule type" value="Genomic_DNA"/>
</dbReference>
<dbReference type="InterPro" id="IPR050595">
    <property type="entry name" value="Bact_response_regulator"/>
</dbReference>
<evidence type="ECO:0000256" key="2">
    <source>
        <dbReference type="PROSITE-ProRule" id="PRU00169"/>
    </source>
</evidence>
<dbReference type="InterPro" id="IPR001789">
    <property type="entry name" value="Sig_transdc_resp-reg_receiver"/>
</dbReference>
<evidence type="ECO:0000259" key="3">
    <source>
        <dbReference type="PROSITE" id="PS50110"/>
    </source>
</evidence>
<dbReference type="GO" id="GO:0000160">
    <property type="term" value="P:phosphorelay signal transduction system"/>
    <property type="evidence" value="ECO:0007669"/>
    <property type="project" value="InterPro"/>
</dbReference>
<dbReference type="Gene3D" id="3.40.50.2300">
    <property type="match status" value="1"/>
</dbReference>
<dbReference type="STRING" id="1035707.SAMN05216552_1001127"/>
<accession>A0A1I7EUM0</accession>
<feature type="modified residue" description="4-aspartylphosphate" evidence="2">
    <location>
        <position position="72"/>
    </location>
</feature>
<dbReference type="InterPro" id="IPR011006">
    <property type="entry name" value="CheY-like_superfamily"/>
</dbReference>
<dbReference type="OrthoDB" id="8777372at2"/>
<reference evidence="5" key="1">
    <citation type="submission" date="2016-10" db="EMBL/GenBank/DDBJ databases">
        <authorList>
            <person name="Varghese N."/>
            <person name="Submissions S."/>
        </authorList>
    </citation>
    <scope>NUCLEOTIDE SEQUENCE [LARGE SCALE GENOMIC DNA]</scope>
    <source>
        <strain evidence="5">CGMCC 1.11014</strain>
    </source>
</reference>